<dbReference type="Proteomes" id="UP001164929">
    <property type="component" value="Chromosome 15"/>
</dbReference>
<accession>A0AAD6LP84</accession>
<feature type="compositionally biased region" description="Basic and acidic residues" evidence="1">
    <location>
        <begin position="10"/>
        <end position="23"/>
    </location>
</feature>
<sequence length="79" mass="9046">MTGLEEETVEDKKPREGRLERNLEAPGGFGFESDGQEEELSMELKSKRKPEREGVDPQWVTVCYIYGKCGFCLYSFSDC</sequence>
<protein>
    <submittedName>
        <fullName evidence="2">Uncharacterized protein</fullName>
    </submittedName>
</protein>
<name>A0AAD6LP84_9ROSI</name>
<keyword evidence="3" id="KW-1185">Reference proteome</keyword>
<dbReference type="EMBL" id="JAQIZT010000015">
    <property type="protein sequence ID" value="KAJ6970743.1"/>
    <property type="molecule type" value="Genomic_DNA"/>
</dbReference>
<comment type="caution">
    <text evidence="2">The sequence shown here is derived from an EMBL/GenBank/DDBJ whole genome shotgun (WGS) entry which is preliminary data.</text>
</comment>
<feature type="compositionally biased region" description="Basic and acidic residues" evidence="1">
    <location>
        <begin position="42"/>
        <end position="54"/>
    </location>
</feature>
<proteinExistence type="predicted"/>
<feature type="region of interest" description="Disordered" evidence="1">
    <location>
        <begin position="1"/>
        <end position="54"/>
    </location>
</feature>
<reference evidence="2" key="1">
    <citation type="journal article" date="2023" name="Mol. Ecol. Resour.">
        <title>Chromosome-level genome assembly of a triploid poplar Populus alba 'Berolinensis'.</title>
        <authorList>
            <person name="Chen S."/>
            <person name="Yu Y."/>
            <person name="Wang X."/>
            <person name="Wang S."/>
            <person name="Zhang T."/>
            <person name="Zhou Y."/>
            <person name="He R."/>
            <person name="Meng N."/>
            <person name="Wang Y."/>
            <person name="Liu W."/>
            <person name="Liu Z."/>
            <person name="Liu J."/>
            <person name="Guo Q."/>
            <person name="Huang H."/>
            <person name="Sederoff R.R."/>
            <person name="Wang G."/>
            <person name="Qu G."/>
            <person name="Chen S."/>
        </authorList>
    </citation>
    <scope>NUCLEOTIDE SEQUENCE</scope>
    <source>
        <strain evidence="2">SC-2020</strain>
    </source>
</reference>
<evidence type="ECO:0000313" key="2">
    <source>
        <dbReference type="EMBL" id="KAJ6970743.1"/>
    </source>
</evidence>
<evidence type="ECO:0000256" key="1">
    <source>
        <dbReference type="SAM" id="MobiDB-lite"/>
    </source>
</evidence>
<organism evidence="2 3">
    <name type="scientific">Populus alba x Populus x berolinensis</name>
    <dbReference type="NCBI Taxonomy" id="444605"/>
    <lineage>
        <taxon>Eukaryota</taxon>
        <taxon>Viridiplantae</taxon>
        <taxon>Streptophyta</taxon>
        <taxon>Embryophyta</taxon>
        <taxon>Tracheophyta</taxon>
        <taxon>Spermatophyta</taxon>
        <taxon>Magnoliopsida</taxon>
        <taxon>eudicotyledons</taxon>
        <taxon>Gunneridae</taxon>
        <taxon>Pentapetalae</taxon>
        <taxon>rosids</taxon>
        <taxon>fabids</taxon>
        <taxon>Malpighiales</taxon>
        <taxon>Salicaceae</taxon>
        <taxon>Saliceae</taxon>
        <taxon>Populus</taxon>
    </lineage>
</organism>
<evidence type="ECO:0000313" key="3">
    <source>
        <dbReference type="Proteomes" id="UP001164929"/>
    </source>
</evidence>
<dbReference type="AlphaFoldDB" id="A0AAD6LP84"/>
<gene>
    <name evidence="2" type="ORF">NC653_035119</name>
</gene>